<accession>A0A562REZ1</accession>
<gene>
    <name evidence="3" type="ORF">IP91_01586</name>
</gene>
<keyword evidence="4" id="KW-1185">Reference proteome</keyword>
<dbReference type="EMBL" id="VLLB01000002">
    <property type="protein sequence ID" value="TWI67473.1"/>
    <property type="molecule type" value="Genomic_DNA"/>
</dbReference>
<evidence type="ECO:0000256" key="1">
    <source>
        <dbReference type="SAM" id="SignalP"/>
    </source>
</evidence>
<feature type="domain" description="Peptidase S33 tripeptidyl aminopeptidase-like C-terminal" evidence="2">
    <location>
        <begin position="384"/>
        <end position="467"/>
    </location>
</feature>
<dbReference type="InterPro" id="IPR013595">
    <property type="entry name" value="Pept_S33_TAP-like_C"/>
</dbReference>
<name>A0A562REZ1_9BURK</name>
<keyword evidence="1" id="KW-0732">Signal</keyword>
<dbReference type="SUPFAM" id="SSF53474">
    <property type="entry name" value="alpha/beta-Hydrolases"/>
    <property type="match status" value="1"/>
</dbReference>
<dbReference type="AlphaFoldDB" id="A0A562REZ1"/>
<evidence type="ECO:0000313" key="3">
    <source>
        <dbReference type="EMBL" id="TWI67473.1"/>
    </source>
</evidence>
<protein>
    <submittedName>
        <fullName evidence="3">TAP-like protein</fullName>
    </submittedName>
</protein>
<dbReference type="Gene3D" id="3.40.50.1820">
    <property type="entry name" value="alpha/beta hydrolase"/>
    <property type="match status" value="1"/>
</dbReference>
<sequence length="484" mass="51469">MSRWLSAWFGCAWFLAAAACAAPRAGDVMIEQGAVTADDGSVIPYEIGTILVPENRAVAGSRLIGVGFARIRARVPTDAPPVFWLPGGPGLAVLDAPDGTDSAARGRLKSWLTYGAVADLVIVEQRGYTLRGERLEVAAPALPLDRPRTAGADAAAAIALARLAVAAHPGKDLAGYTIRACADDVDDVRRALGYERIALFGSSFGSQWSLAVMRAHPRIVARAVLSAVEPLDYGYDMPSPLLATLRRIAADADRDPSLRPFLPTGGLMAAAAAVRDRLASAPVTVRVHGREVVLGVEDFRADLLDRAAAPEAWPAFVLALYQGRYEAWAGAVLHDRAAQPVKLIGPLIDTSLGITPGRLRQLRSDPAAAWTGTGGFEPYLAAADAWPTPDMGDDFRTMTPSPIPVLLVHGDWDTSTPVDNALAQLPYFPNGHAIVVHRGGHDGPFYLLREAPAVKEAVYRFLRTGSMAGLPTEITLPPPRFALP</sequence>
<dbReference type="Proteomes" id="UP000318431">
    <property type="component" value="Unassembled WGS sequence"/>
</dbReference>
<reference evidence="3 4" key="1">
    <citation type="journal article" date="2015" name="Stand. Genomic Sci.">
        <title>Genomic Encyclopedia of Bacterial and Archaeal Type Strains, Phase III: the genomes of soil and plant-associated and newly described type strains.</title>
        <authorList>
            <person name="Whitman W.B."/>
            <person name="Woyke T."/>
            <person name="Klenk H.P."/>
            <person name="Zhou Y."/>
            <person name="Lilburn T.G."/>
            <person name="Beck B.J."/>
            <person name="De Vos P."/>
            <person name="Vandamme P."/>
            <person name="Eisen J.A."/>
            <person name="Garrity G."/>
            <person name="Hugenholtz P."/>
            <person name="Kyrpides N.C."/>
        </authorList>
    </citation>
    <scope>NUCLEOTIDE SEQUENCE [LARGE SCALE GENOMIC DNA]</scope>
    <source>
        <strain evidence="3 4">CGMCC 1.10822</strain>
    </source>
</reference>
<dbReference type="InterPro" id="IPR029058">
    <property type="entry name" value="AB_hydrolase_fold"/>
</dbReference>
<dbReference type="RefSeq" id="WP_145648388.1">
    <property type="nucleotide sequence ID" value="NZ_VLLB01000002.1"/>
</dbReference>
<proteinExistence type="predicted"/>
<comment type="caution">
    <text evidence="3">The sequence shown here is derived from an EMBL/GenBank/DDBJ whole genome shotgun (WGS) entry which is preliminary data.</text>
</comment>
<organism evidence="3 4">
    <name type="scientific">Pseudoduganella lurida</name>
    <dbReference type="NCBI Taxonomy" id="1036180"/>
    <lineage>
        <taxon>Bacteria</taxon>
        <taxon>Pseudomonadati</taxon>
        <taxon>Pseudomonadota</taxon>
        <taxon>Betaproteobacteria</taxon>
        <taxon>Burkholderiales</taxon>
        <taxon>Oxalobacteraceae</taxon>
        <taxon>Telluria group</taxon>
        <taxon>Pseudoduganella</taxon>
    </lineage>
</organism>
<dbReference type="Pfam" id="PF08386">
    <property type="entry name" value="Abhydrolase_4"/>
    <property type="match status" value="1"/>
</dbReference>
<evidence type="ECO:0000259" key="2">
    <source>
        <dbReference type="Pfam" id="PF08386"/>
    </source>
</evidence>
<dbReference type="PROSITE" id="PS51257">
    <property type="entry name" value="PROKAR_LIPOPROTEIN"/>
    <property type="match status" value="1"/>
</dbReference>
<dbReference type="OrthoDB" id="9796770at2"/>
<feature type="signal peptide" evidence="1">
    <location>
        <begin position="1"/>
        <end position="21"/>
    </location>
</feature>
<feature type="chain" id="PRO_5021883250" evidence="1">
    <location>
        <begin position="22"/>
        <end position="484"/>
    </location>
</feature>
<evidence type="ECO:0000313" key="4">
    <source>
        <dbReference type="Proteomes" id="UP000318431"/>
    </source>
</evidence>